<dbReference type="AlphaFoldDB" id="A0A1X7SZ25"/>
<name>A0A1X7SZ25_AMPQE</name>
<dbReference type="InParanoid" id="A0A1X7SZ25"/>
<evidence type="ECO:0000313" key="1">
    <source>
        <dbReference type="EnsemblMetazoa" id="Aqu2.1.07429_001"/>
    </source>
</evidence>
<protein>
    <submittedName>
        <fullName evidence="1">Uncharacterized protein</fullName>
    </submittedName>
</protein>
<dbReference type="EnsemblMetazoa" id="Aqu2.1.07429_001">
    <property type="protein sequence ID" value="Aqu2.1.07429_001"/>
    <property type="gene ID" value="Aqu2.1.07429"/>
</dbReference>
<sequence>QTYYEVVCTNLQILVYYCNSLYPNKTVPLTVVLICANYAYLICYC</sequence>
<reference evidence="1" key="1">
    <citation type="submission" date="2017-05" db="UniProtKB">
        <authorList>
            <consortium name="EnsemblMetazoa"/>
        </authorList>
    </citation>
    <scope>IDENTIFICATION</scope>
</reference>
<accession>A0A1X7SZ25</accession>
<proteinExistence type="predicted"/>
<organism evidence="1">
    <name type="scientific">Amphimedon queenslandica</name>
    <name type="common">Sponge</name>
    <dbReference type="NCBI Taxonomy" id="400682"/>
    <lineage>
        <taxon>Eukaryota</taxon>
        <taxon>Metazoa</taxon>
        <taxon>Porifera</taxon>
        <taxon>Demospongiae</taxon>
        <taxon>Heteroscleromorpha</taxon>
        <taxon>Haplosclerida</taxon>
        <taxon>Niphatidae</taxon>
        <taxon>Amphimedon</taxon>
    </lineage>
</organism>